<name>G8JPE6_ERECY</name>
<dbReference type="RefSeq" id="XP_003645230.1">
    <property type="nucleotide sequence ID" value="XM_003645182.1"/>
</dbReference>
<evidence type="ECO:0000313" key="4">
    <source>
        <dbReference type="EMBL" id="AET38413.1"/>
    </source>
</evidence>
<reference evidence="5" key="1">
    <citation type="journal article" date="2012" name="G3 (Bethesda)">
        <title>Pichia sorbitophila, an interspecies yeast hybrid reveals early steps of genome resolution following polyploidization.</title>
        <authorList>
            <person name="Leh Louis V."/>
            <person name="Despons L."/>
            <person name="Friedrich A."/>
            <person name="Martin T."/>
            <person name="Durrens P."/>
            <person name="Casaregola S."/>
            <person name="Neuveglise C."/>
            <person name="Fairhead C."/>
            <person name="Marck C."/>
            <person name="Cruz J.A."/>
            <person name="Straub M.L."/>
            <person name="Kugler V."/>
            <person name="Sacerdot C."/>
            <person name="Uzunov Z."/>
            <person name="Thierry A."/>
            <person name="Weiss S."/>
            <person name="Bleykasten C."/>
            <person name="De Montigny J."/>
            <person name="Jacques N."/>
            <person name="Jung P."/>
            <person name="Lemaire M."/>
            <person name="Mallet S."/>
            <person name="Morel G."/>
            <person name="Richard G.F."/>
            <person name="Sarkar A."/>
            <person name="Savel G."/>
            <person name="Schacherer J."/>
            <person name="Seret M.L."/>
            <person name="Talla E."/>
            <person name="Samson G."/>
            <person name="Jubin C."/>
            <person name="Poulain J."/>
            <person name="Vacherie B."/>
            <person name="Barbe V."/>
            <person name="Pelletier E."/>
            <person name="Sherman D.J."/>
            <person name="Westhof E."/>
            <person name="Weissenbach J."/>
            <person name="Baret P.V."/>
            <person name="Wincker P."/>
            <person name="Gaillardin C."/>
            <person name="Dujon B."/>
            <person name="Souciet J.L."/>
        </authorList>
    </citation>
    <scope>NUCLEOTIDE SEQUENCE [LARGE SCALE GENOMIC DNA]</scope>
    <source>
        <strain evidence="5">CBS 270.75 / DBVPG 7215 / KCTC 17166 / NRRL Y-17582</strain>
    </source>
</reference>
<evidence type="ECO:0000313" key="5">
    <source>
        <dbReference type="Proteomes" id="UP000006790"/>
    </source>
</evidence>
<dbReference type="GO" id="GO:0008270">
    <property type="term" value="F:zinc ion binding"/>
    <property type="evidence" value="ECO:0007669"/>
    <property type="project" value="InterPro"/>
</dbReference>
<comment type="subcellular location">
    <subcellularLocation>
        <location evidence="1">Nucleus</location>
    </subcellularLocation>
</comment>
<proteinExistence type="predicted"/>
<dbReference type="AlphaFoldDB" id="G8JPE6"/>
<dbReference type="Proteomes" id="UP000006790">
    <property type="component" value="Chromosome 2"/>
</dbReference>
<keyword evidence="5" id="KW-1185">Reference proteome</keyword>
<dbReference type="InterPro" id="IPR012935">
    <property type="entry name" value="NuBaID_N"/>
</dbReference>
<evidence type="ECO:0000259" key="3">
    <source>
        <dbReference type="Pfam" id="PF07967"/>
    </source>
</evidence>
<dbReference type="GeneID" id="11470780"/>
<sequence length="317" mass="37026">MEEGLQQRITKVRRRLWEGRAERKSLCISPVMHRVSKFKYKSKEFWKENSFLPKNLQFVKCLYQSNVDLAVEKFRGFQIHNPTVFLKWVEEVVIISRQGMFQWDAKWINPVILLSRGWKVVEVQECVITLRCACCCKSWLIELSDAAHEGGILELYNKRIQKEHGAKCPWLTSAVDIEQYYKLHKNNVSVDIQRIADALRSSSTLPLPNNIVITEDIKEIAKLFNADSRQLGLLHIFVKGYQIISDQIIECTRCFHRSPLQSLVDDINYHGHTTWCRYAEKNRLKTLLLELPKSGELLPVGTLSDRLMRLEKHLSIF</sequence>
<accession>G8JPE6</accession>
<dbReference type="EMBL" id="CP002498">
    <property type="protein sequence ID" value="AET38413.1"/>
    <property type="molecule type" value="Genomic_DNA"/>
</dbReference>
<dbReference type="HOGENOM" id="CLU_831968_0_0_1"/>
<dbReference type="OrthoDB" id="4068218at2759"/>
<organism evidence="4 5">
    <name type="scientific">Eremothecium cymbalariae (strain CBS 270.75 / DBVPG 7215 / KCTC 17166 / NRRL Y-17582)</name>
    <name type="common">Yeast</name>
    <dbReference type="NCBI Taxonomy" id="931890"/>
    <lineage>
        <taxon>Eukaryota</taxon>
        <taxon>Fungi</taxon>
        <taxon>Dikarya</taxon>
        <taxon>Ascomycota</taxon>
        <taxon>Saccharomycotina</taxon>
        <taxon>Saccharomycetes</taxon>
        <taxon>Saccharomycetales</taxon>
        <taxon>Saccharomycetaceae</taxon>
        <taxon>Eremothecium</taxon>
    </lineage>
</organism>
<protein>
    <recommendedName>
        <fullName evidence="3">C3HC-type domain-containing protein</fullName>
    </recommendedName>
</protein>
<keyword evidence="2" id="KW-0539">Nucleus</keyword>
<dbReference type="KEGG" id="erc:Ecym_2706"/>
<evidence type="ECO:0000256" key="1">
    <source>
        <dbReference type="ARBA" id="ARBA00004123"/>
    </source>
</evidence>
<dbReference type="eggNOG" id="ENOG502S4N7">
    <property type="taxonomic scope" value="Eukaryota"/>
</dbReference>
<gene>
    <name evidence="4" type="ordered locus">Ecym_2706</name>
</gene>
<dbReference type="OMA" id="CHAIMTI"/>
<feature type="domain" description="C3HC-type" evidence="3">
    <location>
        <begin position="105"/>
        <end position="199"/>
    </location>
</feature>
<dbReference type="InParanoid" id="G8JPE6"/>
<dbReference type="FunCoup" id="G8JPE6">
    <property type="interactions" value="34"/>
</dbReference>
<evidence type="ECO:0000256" key="2">
    <source>
        <dbReference type="ARBA" id="ARBA00023242"/>
    </source>
</evidence>
<dbReference type="GO" id="GO:0005634">
    <property type="term" value="C:nucleus"/>
    <property type="evidence" value="ECO:0007669"/>
    <property type="project" value="UniProtKB-SubCell"/>
</dbReference>
<dbReference type="Pfam" id="PF07967">
    <property type="entry name" value="zf-C3HC"/>
    <property type="match status" value="1"/>
</dbReference>